<evidence type="ECO:0000313" key="2">
    <source>
        <dbReference type="EMBL" id="RXH69821.1"/>
    </source>
</evidence>
<name>A0A498HKY1_MALDO</name>
<dbReference type="PANTHER" id="PTHR33386:SF5">
    <property type="entry name" value="OS02G0740600 PROTEIN"/>
    <property type="match status" value="1"/>
</dbReference>
<dbReference type="STRING" id="3750.A0A498HKY1"/>
<dbReference type="Proteomes" id="UP000290289">
    <property type="component" value="Chromosome 16"/>
</dbReference>
<dbReference type="EMBL" id="RDQH01000342">
    <property type="protein sequence ID" value="RXH69821.1"/>
    <property type="molecule type" value="Genomic_DNA"/>
</dbReference>
<evidence type="ECO:0000313" key="3">
    <source>
        <dbReference type="Proteomes" id="UP000290289"/>
    </source>
</evidence>
<dbReference type="AlphaFoldDB" id="A0A498HKY1"/>
<feature type="compositionally biased region" description="Low complexity" evidence="1">
    <location>
        <begin position="28"/>
        <end position="38"/>
    </location>
</feature>
<feature type="region of interest" description="Disordered" evidence="1">
    <location>
        <begin position="1"/>
        <end position="40"/>
    </location>
</feature>
<dbReference type="PANTHER" id="PTHR33386">
    <property type="entry name" value="OS02G0740600 PROTEIN"/>
    <property type="match status" value="1"/>
</dbReference>
<evidence type="ECO:0000256" key="1">
    <source>
        <dbReference type="SAM" id="MobiDB-lite"/>
    </source>
</evidence>
<organism evidence="2 3">
    <name type="scientific">Malus domestica</name>
    <name type="common">Apple</name>
    <name type="synonym">Pyrus malus</name>
    <dbReference type="NCBI Taxonomy" id="3750"/>
    <lineage>
        <taxon>Eukaryota</taxon>
        <taxon>Viridiplantae</taxon>
        <taxon>Streptophyta</taxon>
        <taxon>Embryophyta</taxon>
        <taxon>Tracheophyta</taxon>
        <taxon>Spermatophyta</taxon>
        <taxon>Magnoliopsida</taxon>
        <taxon>eudicotyledons</taxon>
        <taxon>Gunneridae</taxon>
        <taxon>Pentapetalae</taxon>
        <taxon>rosids</taxon>
        <taxon>fabids</taxon>
        <taxon>Rosales</taxon>
        <taxon>Rosaceae</taxon>
        <taxon>Amygdaloideae</taxon>
        <taxon>Maleae</taxon>
        <taxon>Malus</taxon>
    </lineage>
</organism>
<accession>A0A498HKY1</accession>
<evidence type="ECO:0008006" key="4">
    <source>
        <dbReference type="Google" id="ProtNLM"/>
    </source>
</evidence>
<gene>
    <name evidence="2" type="ORF">DVH24_007077</name>
</gene>
<keyword evidence="3" id="KW-1185">Reference proteome</keyword>
<protein>
    <recommendedName>
        <fullName evidence="4">CDP-diacylglycerol-glycerol-3-phosphate 3-phosphatidyltransferase</fullName>
    </recommendedName>
</protein>
<proteinExistence type="predicted"/>
<sequence length="84" mass="9075">MASIPTHENSWADQWDYNPDPLPASVTKKSSAGGSAKAKYGKKVEEGFGKTKAVAANGMAKVKVGARFGLHWIKDKFHKTTGKQ</sequence>
<comment type="caution">
    <text evidence="2">The sequence shown here is derived from an EMBL/GenBank/DDBJ whole genome shotgun (WGS) entry which is preliminary data.</text>
</comment>
<reference evidence="2 3" key="1">
    <citation type="submission" date="2018-10" db="EMBL/GenBank/DDBJ databases">
        <title>A high-quality apple genome assembly.</title>
        <authorList>
            <person name="Hu J."/>
        </authorList>
    </citation>
    <scope>NUCLEOTIDE SEQUENCE [LARGE SCALE GENOMIC DNA]</scope>
    <source>
        <strain evidence="3">cv. HFTH1</strain>
        <tissue evidence="2">Young leaf</tissue>
    </source>
</reference>
<feature type="compositionally biased region" description="Polar residues" evidence="1">
    <location>
        <begin position="1"/>
        <end position="12"/>
    </location>
</feature>